<reference evidence="2 3" key="1">
    <citation type="submission" date="2019-07" db="EMBL/GenBank/DDBJ databases">
        <title>Genomic Encyclopedia of Archaeal and Bacterial Type Strains, Phase II (KMG-II): from individual species to whole genera.</title>
        <authorList>
            <person name="Goeker M."/>
        </authorList>
    </citation>
    <scope>NUCLEOTIDE SEQUENCE [LARGE SCALE GENOMIC DNA]</scope>
    <source>
        <strain evidence="2 3">ATCC BAA-252</strain>
    </source>
</reference>
<keyword evidence="1" id="KW-0812">Transmembrane</keyword>
<keyword evidence="1" id="KW-1133">Transmembrane helix</keyword>
<name>A0A562T1M5_9HYPH</name>
<evidence type="ECO:0000256" key="1">
    <source>
        <dbReference type="SAM" id="Phobius"/>
    </source>
</evidence>
<dbReference type="InterPro" id="IPR021333">
    <property type="entry name" value="DUF2946"/>
</dbReference>
<dbReference type="AlphaFoldDB" id="A0A562T1M5"/>
<accession>A0A562T1M5</accession>
<dbReference type="Proteomes" id="UP000320593">
    <property type="component" value="Unassembled WGS sequence"/>
</dbReference>
<keyword evidence="3" id="KW-1185">Reference proteome</keyword>
<keyword evidence="1" id="KW-0472">Membrane</keyword>
<feature type="transmembrane region" description="Helical" evidence="1">
    <location>
        <begin position="20"/>
        <end position="38"/>
    </location>
</feature>
<comment type="caution">
    <text evidence="2">The sequence shown here is derived from an EMBL/GenBank/DDBJ whole genome shotgun (WGS) entry which is preliminary data.</text>
</comment>
<evidence type="ECO:0008006" key="4">
    <source>
        <dbReference type="Google" id="ProtNLM"/>
    </source>
</evidence>
<gene>
    <name evidence="2" type="ORF">JM93_02295</name>
</gene>
<organism evidence="2 3">
    <name type="scientific">Roseibium hamelinense</name>
    <dbReference type="NCBI Taxonomy" id="150831"/>
    <lineage>
        <taxon>Bacteria</taxon>
        <taxon>Pseudomonadati</taxon>
        <taxon>Pseudomonadota</taxon>
        <taxon>Alphaproteobacteria</taxon>
        <taxon>Hyphomicrobiales</taxon>
        <taxon>Stappiaceae</taxon>
        <taxon>Roseibium</taxon>
    </lineage>
</organism>
<dbReference type="Pfam" id="PF11162">
    <property type="entry name" value="DUF2946"/>
    <property type="match status" value="1"/>
</dbReference>
<evidence type="ECO:0000313" key="2">
    <source>
        <dbReference type="EMBL" id="TWI87058.1"/>
    </source>
</evidence>
<evidence type="ECO:0000313" key="3">
    <source>
        <dbReference type="Proteomes" id="UP000320593"/>
    </source>
</evidence>
<dbReference type="EMBL" id="VLLF01000005">
    <property type="protein sequence ID" value="TWI87058.1"/>
    <property type="molecule type" value="Genomic_DNA"/>
</dbReference>
<sequence length="144" mass="15080">MKGLGCRFRSSPRFVFPAGARRALLCVLFIPYIFLALLPNGFMPGVGSDGRFSIVICTGDGLQTVFLNTDGTTDPDSNNGEPRNSAAHSICGFYAVAAAAILPSIKATFLVDTGRHTQTADCLGAPVKYAALPPVGARAPPHSL</sequence>
<protein>
    <recommendedName>
        <fullName evidence="4">DUF2946 domain-containing protein</fullName>
    </recommendedName>
</protein>
<dbReference type="RefSeq" id="WP_425280822.1">
    <property type="nucleotide sequence ID" value="NZ_SMLY01000076.1"/>
</dbReference>
<proteinExistence type="predicted"/>